<evidence type="ECO:0000256" key="1">
    <source>
        <dbReference type="SAM" id="Phobius"/>
    </source>
</evidence>
<keyword evidence="1" id="KW-1133">Transmembrane helix</keyword>
<dbReference type="PATRIC" id="fig|2033.7.peg.70"/>
<evidence type="ECO:0000313" key="2">
    <source>
        <dbReference type="EMBL" id="KTS14387.1"/>
    </source>
</evidence>
<organism evidence="2 3">
    <name type="scientific">Microbacterium testaceum</name>
    <name type="common">Aureobacterium testaceum</name>
    <name type="synonym">Brevibacterium testaceum</name>
    <dbReference type="NCBI Taxonomy" id="2033"/>
    <lineage>
        <taxon>Bacteria</taxon>
        <taxon>Bacillati</taxon>
        <taxon>Actinomycetota</taxon>
        <taxon>Actinomycetes</taxon>
        <taxon>Micrococcales</taxon>
        <taxon>Microbacteriaceae</taxon>
        <taxon>Microbacterium</taxon>
    </lineage>
</organism>
<gene>
    <name evidence="2" type="ORF">RSA3_00315</name>
</gene>
<sequence>MGFVLAGGLLIAAFLTWMLLKGTDAVQAWLEPNPVLGFLVWGVAVLCGFAGAALIARVVFRGGPRTTDEAR</sequence>
<dbReference type="EMBL" id="LDRV01000001">
    <property type="protein sequence ID" value="KTS14387.1"/>
    <property type="molecule type" value="Genomic_DNA"/>
</dbReference>
<protein>
    <submittedName>
        <fullName evidence="2">Uncharacterized protein</fullName>
    </submittedName>
</protein>
<dbReference type="AlphaFoldDB" id="A0A147FCS9"/>
<keyword evidence="1" id="KW-0472">Membrane</keyword>
<feature type="transmembrane region" description="Helical" evidence="1">
    <location>
        <begin position="35"/>
        <end position="56"/>
    </location>
</feature>
<reference evidence="2 3" key="1">
    <citation type="journal article" date="2016" name="Front. Microbiol.">
        <title>Genomic Resource of Rice Seed Associated Bacteria.</title>
        <authorList>
            <person name="Midha S."/>
            <person name="Bansal K."/>
            <person name="Sharma S."/>
            <person name="Kumar N."/>
            <person name="Patil P.P."/>
            <person name="Chaudhry V."/>
            <person name="Patil P.B."/>
        </authorList>
    </citation>
    <scope>NUCLEOTIDE SEQUENCE [LARGE SCALE GENOMIC DNA]</scope>
    <source>
        <strain evidence="2 3">RSA3</strain>
    </source>
</reference>
<accession>A0A147FCS9</accession>
<keyword evidence="1" id="KW-0812">Transmembrane</keyword>
<dbReference type="Proteomes" id="UP000072189">
    <property type="component" value="Unassembled WGS sequence"/>
</dbReference>
<comment type="caution">
    <text evidence="2">The sequence shown here is derived from an EMBL/GenBank/DDBJ whole genome shotgun (WGS) entry which is preliminary data.</text>
</comment>
<proteinExistence type="predicted"/>
<evidence type="ECO:0000313" key="3">
    <source>
        <dbReference type="Proteomes" id="UP000072189"/>
    </source>
</evidence>
<name>A0A147FCS9_MICTE</name>